<evidence type="ECO:0000256" key="3">
    <source>
        <dbReference type="ARBA" id="ARBA00022840"/>
    </source>
</evidence>
<dbReference type="SUPFAM" id="SSF55681">
    <property type="entry name" value="Class II aaRS and biotin synthetases"/>
    <property type="match status" value="1"/>
</dbReference>
<name>A0A0G0BRR3_9BACT</name>
<dbReference type="GO" id="GO:0006430">
    <property type="term" value="P:lysyl-tRNA aminoacylation"/>
    <property type="evidence" value="ECO:0007669"/>
    <property type="project" value="InterPro"/>
</dbReference>
<dbReference type="GO" id="GO:0000049">
    <property type="term" value="F:tRNA binding"/>
    <property type="evidence" value="ECO:0007669"/>
    <property type="project" value="TreeGrafter"/>
</dbReference>
<feature type="non-terminal residue" evidence="5">
    <location>
        <position position="1"/>
    </location>
</feature>
<organism evidence="5 6">
    <name type="scientific">Candidatus Nomurabacteria bacterium GW2011_GWB1_35_20</name>
    <dbReference type="NCBI Taxonomy" id="1618740"/>
    <lineage>
        <taxon>Bacteria</taxon>
        <taxon>Candidatus Nomuraibacteriota</taxon>
    </lineage>
</organism>
<evidence type="ECO:0000256" key="2">
    <source>
        <dbReference type="ARBA" id="ARBA00022741"/>
    </source>
</evidence>
<protein>
    <recommendedName>
        <fullName evidence="4">Aminoacyl-tRNA synthetase class II (D/K/N) domain-containing protein</fullName>
    </recommendedName>
</protein>
<feature type="domain" description="Aminoacyl-tRNA synthetase class II (D/K/N)" evidence="4">
    <location>
        <begin position="3"/>
        <end position="88"/>
    </location>
</feature>
<gene>
    <name evidence="5" type="ORF">UR70_C0013G0047</name>
</gene>
<evidence type="ECO:0000313" key="6">
    <source>
        <dbReference type="Proteomes" id="UP000034923"/>
    </source>
</evidence>
<dbReference type="InterPro" id="IPR045864">
    <property type="entry name" value="aa-tRNA-synth_II/BPL/LPL"/>
</dbReference>
<evidence type="ECO:0000256" key="1">
    <source>
        <dbReference type="ARBA" id="ARBA00022598"/>
    </source>
</evidence>
<dbReference type="Pfam" id="PF00152">
    <property type="entry name" value="tRNA-synt_2"/>
    <property type="match status" value="1"/>
</dbReference>
<dbReference type="Gene3D" id="3.30.930.10">
    <property type="entry name" value="Bira Bifunctional Protein, Domain 2"/>
    <property type="match status" value="1"/>
</dbReference>
<keyword evidence="3" id="KW-0067">ATP-binding</keyword>
<dbReference type="GO" id="GO:0004824">
    <property type="term" value="F:lysine-tRNA ligase activity"/>
    <property type="evidence" value="ECO:0007669"/>
    <property type="project" value="InterPro"/>
</dbReference>
<dbReference type="InterPro" id="IPR004364">
    <property type="entry name" value="Aa-tRNA-synt_II"/>
</dbReference>
<dbReference type="AlphaFoldDB" id="A0A0G0BRR3"/>
<proteinExistence type="predicted"/>
<dbReference type="PRINTS" id="PR00982">
    <property type="entry name" value="TRNASYNTHLYS"/>
</dbReference>
<keyword evidence="2" id="KW-0547">Nucleotide-binding</keyword>
<dbReference type="InterPro" id="IPR018149">
    <property type="entry name" value="Lys-tRNA-synth_II_C"/>
</dbReference>
<evidence type="ECO:0000313" key="5">
    <source>
        <dbReference type="EMBL" id="KKP72134.1"/>
    </source>
</evidence>
<dbReference type="EMBL" id="LBQE01000013">
    <property type="protein sequence ID" value="KKP72134.1"/>
    <property type="molecule type" value="Genomic_DNA"/>
</dbReference>
<evidence type="ECO:0000259" key="4">
    <source>
        <dbReference type="Pfam" id="PF00152"/>
    </source>
</evidence>
<comment type="caution">
    <text evidence="5">The sequence shown here is derived from an EMBL/GenBank/DDBJ whole genome shotgun (WGS) entry which is preliminary data.</text>
</comment>
<dbReference type="Proteomes" id="UP000034923">
    <property type="component" value="Unassembled WGS sequence"/>
</dbReference>
<sequence>QDIEERFRKRYLDILMNPEIKELLIKKTKFWDTARTFMKEHGFLEIETPTLEVTTGGAEATPFKTYNEDFKLSLFLRISVGELWQKRLNF</sequence>
<accession>A0A0G0BRR3</accession>
<reference evidence="5 6" key="1">
    <citation type="journal article" date="2015" name="Nature">
        <title>rRNA introns, odd ribosomes, and small enigmatic genomes across a large radiation of phyla.</title>
        <authorList>
            <person name="Brown C.T."/>
            <person name="Hug L.A."/>
            <person name="Thomas B.C."/>
            <person name="Sharon I."/>
            <person name="Castelle C.J."/>
            <person name="Singh A."/>
            <person name="Wilkins M.J."/>
            <person name="Williams K.H."/>
            <person name="Banfield J.F."/>
        </authorList>
    </citation>
    <scope>NUCLEOTIDE SEQUENCE [LARGE SCALE GENOMIC DNA]</scope>
</reference>
<dbReference type="GO" id="GO:0005829">
    <property type="term" value="C:cytosol"/>
    <property type="evidence" value="ECO:0007669"/>
    <property type="project" value="TreeGrafter"/>
</dbReference>
<dbReference type="GO" id="GO:0005524">
    <property type="term" value="F:ATP binding"/>
    <property type="evidence" value="ECO:0007669"/>
    <property type="project" value="UniProtKB-KW"/>
</dbReference>
<dbReference type="PANTHER" id="PTHR42918">
    <property type="entry name" value="LYSYL-TRNA SYNTHETASE"/>
    <property type="match status" value="1"/>
</dbReference>
<keyword evidence="1" id="KW-0436">Ligase</keyword>
<dbReference type="PANTHER" id="PTHR42918:SF15">
    <property type="entry name" value="LYSINE--TRNA LIGASE, CHLOROPLASTIC_MITOCHONDRIAL"/>
    <property type="match status" value="1"/>
</dbReference>